<comment type="caution">
    <text evidence="2">The sequence shown here is derived from an EMBL/GenBank/DDBJ whole genome shotgun (WGS) entry which is preliminary data.</text>
</comment>
<dbReference type="OrthoDB" id="427488at2759"/>
<reference evidence="2" key="1">
    <citation type="submission" date="2021-02" db="EMBL/GenBank/DDBJ databases">
        <authorList>
            <person name="Dougan E. K."/>
            <person name="Rhodes N."/>
            <person name="Thang M."/>
            <person name="Chan C."/>
        </authorList>
    </citation>
    <scope>NUCLEOTIDE SEQUENCE</scope>
</reference>
<proteinExistence type="predicted"/>
<feature type="region of interest" description="Disordered" evidence="1">
    <location>
        <begin position="57"/>
        <end position="93"/>
    </location>
</feature>
<gene>
    <name evidence="2" type="ORF">SNEC2469_LOCUS26219</name>
</gene>
<accession>A0A813A0L1</accession>
<dbReference type="EMBL" id="CAJNJA010052942">
    <property type="protein sequence ID" value="CAE7848608.1"/>
    <property type="molecule type" value="Genomic_DNA"/>
</dbReference>
<evidence type="ECO:0000256" key="1">
    <source>
        <dbReference type="SAM" id="MobiDB-lite"/>
    </source>
</evidence>
<protein>
    <submittedName>
        <fullName evidence="2">Uncharacterized protein</fullName>
    </submittedName>
</protein>
<feature type="region of interest" description="Disordered" evidence="1">
    <location>
        <begin position="112"/>
        <end position="135"/>
    </location>
</feature>
<keyword evidence="3" id="KW-1185">Reference proteome</keyword>
<dbReference type="Proteomes" id="UP000601435">
    <property type="component" value="Unassembled WGS sequence"/>
</dbReference>
<organism evidence="2 3">
    <name type="scientific">Symbiodinium necroappetens</name>
    <dbReference type="NCBI Taxonomy" id="1628268"/>
    <lineage>
        <taxon>Eukaryota</taxon>
        <taxon>Sar</taxon>
        <taxon>Alveolata</taxon>
        <taxon>Dinophyceae</taxon>
        <taxon>Suessiales</taxon>
        <taxon>Symbiodiniaceae</taxon>
        <taxon>Symbiodinium</taxon>
    </lineage>
</organism>
<evidence type="ECO:0000313" key="3">
    <source>
        <dbReference type="Proteomes" id="UP000601435"/>
    </source>
</evidence>
<name>A0A813A0L1_9DINO</name>
<evidence type="ECO:0000313" key="2">
    <source>
        <dbReference type="EMBL" id="CAE7848608.1"/>
    </source>
</evidence>
<sequence>MKSIKEALVAHLGKPELLRSCRLVQPVGENGAFSSFKDNEKLNGRRALLVLGIPSLRPAGEEPAEDVPAEKSLQASVEPRSKPEVKVAVPEPPKLSMSQALALQRDLLQGFSDPEFQQKRKDQRSKIVQSEPRKFSAERQKLFLTVQTLA</sequence>
<dbReference type="AlphaFoldDB" id="A0A813A0L1"/>